<gene>
    <name evidence="2" type="ORF">AAG570_012223</name>
</gene>
<dbReference type="EMBL" id="JBFDAA010000007">
    <property type="protein sequence ID" value="KAL1130982.1"/>
    <property type="molecule type" value="Genomic_DNA"/>
</dbReference>
<organism evidence="2 3">
    <name type="scientific">Ranatra chinensis</name>
    <dbReference type="NCBI Taxonomy" id="642074"/>
    <lineage>
        <taxon>Eukaryota</taxon>
        <taxon>Metazoa</taxon>
        <taxon>Ecdysozoa</taxon>
        <taxon>Arthropoda</taxon>
        <taxon>Hexapoda</taxon>
        <taxon>Insecta</taxon>
        <taxon>Pterygota</taxon>
        <taxon>Neoptera</taxon>
        <taxon>Paraneoptera</taxon>
        <taxon>Hemiptera</taxon>
        <taxon>Heteroptera</taxon>
        <taxon>Panheteroptera</taxon>
        <taxon>Nepomorpha</taxon>
        <taxon>Nepidae</taxon>
        <taxon>Ranatrinae</taxon>
        <taxon>Ranatra</taxon>
    </lineage>
</organism>
<dbReference type="Proteomes" id="UP001558652">
    <property type="component" value="Unassembled WGS sequence"/>
</dbReference>
<evidence type="ECO:0000313" key="2">
    <source>
        <dbReference type="EMBL" id="KAL1130982.1"/>
    </source>
</evidence>
<protein>
    <submittedName>
        <fullName evidence="2">Uncharacterized protein</fullName>
    </submittedName>
</protein>
<dbReference type="AlphaFoldDB" id="A0ABD0YIB9"/>
<sequence length="132" mass="15006">MASKRRNVFHKNKRQETTGIEQIARVTSYKDSTLIKAYDGVQAIFYQNKKQETTEIGLTSDVGRKTNYMREEGTGWGTKRAARNPSKVSRSRGKHRGIRPSLCQTPEGIHSLLAYLKSGYTTEIYVVYGSRD</sequence>
<evidence type="ECO:0000313" key="3">
    <source>
        <dbReference type="Proteomes" id="UP001558652"/>
    </source>
</evidence>
<name>A0ABD0YIB9_9HEMI</name>
<comment type="caution">
    <text evidence="2">The sequence shown here is derived from an EMBL/GenBank/DDBJ whole genome shotgun (WGS) entry which is preliminary data.</text>
</comment>
<reference evidence="2 3" key="1">
    <citation type="submission" date="2024-07" db="EMBL/GenBank/DDBJ databases">
        <title>Chromosome-level genome assembly of the water stick insect Ranatra chinensis (Heteroptera: Nepidae).</title>
        <authorList>
            <person name="Liu X."/>
        </authorList>
    </citation>
    <scope>NUCLEOTIDE SEQUENCE [LARGE SCALE GENOMIC DNA]</scope>
    <source>
        <strain evidence="2">Cailab_2021Rc</strain>
        <tissue evidence="2">Muscle</tissue>
    </source>
</reference>
<keyword evidence="3" id="KW-1185">Reference proteome</keyword>
<proteinExistence type="predicted"/>
<feature type="compositionally biased region" description="Basic residues" evidence="1">
    <location>
        <begin position="89"/>
        <end position="98"/>
    </location>
</feature>
<accession>A0ABD0YIB9</accession>
<feature type="region of interest" description="Disordered" evidence="1">
    <location>
        <begin position="70"/>
        <end position="102"/>
    </location>
</feature>
<evidence type="ECO:0000256" key="1">
    <source>
        <dbReference type="SAM" id="MobiDB-lite"/>
    </source>
</evidence>